<organism evidence="3 12">
    <name type="scientific">Salmonella enterica subsp. enterica serovar Bovismorbificans</name>
    <dbReference type="NCBI Taxonomy" id="58097"/>
    <lineage>
        <taxon>Bacteria</taxon>
        <taxon>Pseudomonadati</taxon>
        <taxon>Pseudomonadota</taxon>
        <taxon>Gammaproteobacteria</taxon>
        <taxon>Enterobacterales</taxon>
        <taxon>Enterobacteriaceae</taxon>
        <taxon>Salmonella</taxon>
    </lineage>
</organism>
<evidence type="ECO:0000313" key="8">
    <source>
        <dbReference type="EMBL" id="EDG4994026.1"/>
    </source>
</evidence>
<reference evidence="8" key="2">
    <citation type="submission" date="2018-07" db="EMBL/GenBank/DDBJ databases">
        <authorList>
            <person name="Ashton P.M."/>
            <person name="Dallman T."/>
            <person name="Nair S."/>
            <person name="De Pinna E."/>
            <person name="Peters T."/>
            <person name="Grant K."/>
        </authorList>
    </citation>
    <scope>NUCLEOTIDE SEQUENCE</scope>
    <source>
        <strain evidence="8">136768</strain>
        <strain evidence="9">138330</strain>
        <strain evidence="6">598023</strain>
        <strain evidence="7">692616</strain>
    </source>
</reference>
<dbReference type="InterPro" id="IPR008565">
    <property type="entry name" value="TtsA-like_GH18_dom"/>
</dbReference>
<reference evidence="10 11" key="1">
    <citation type="submission" date="2015-03" db="EMBL/GenBank/DDBJ databases">
        <authorList>
            <consortium name="Pathogen Informatics"/>
        </authorList>
    </citation>
    <scope>NUCLEOTIDE SEQUENCE [LARGE SCALE GENOMIC DNA]</scope>
    <source>
        <strain evidence="5 10">3476</strain>
        <strain evidence="4 11">A1104</strain>
        <strain evidence="3 12">D4891</strain>
    </source>
</reference>
<dbReference type="EMBL" id="AAMEJW010000004">
    <property type="protein sequence ID" value="EDG4994026.1"/>
    <property type="molecule type" value="Genomic_DNA"/>
</dbReference>
<dbReference type="EMBL" id="CQPD01000001">
    <property type="protein sequence ID" value="CNT58841.1"/>
    <property type="molecule type" value="Genomic_DNA"/>
</dbReference>
<dbReference type="EMBL" id="AAMEML010000026">
    <property type="protein sequence ID" value="EDG5290427.1"/>
    <property type="molecule type" value="Genomic_DNA"/>
</dbReference>
<dbReference type="SUPFAM" id="SSF53955">
    <property type="entry name" value="Lysozyme-like"/>
    <property type="match status" value="1"/>
</dbReference>
<evidence type="ECO:0000313" key="6">
    <source>
        <dbReference type="EMBL" id="ECA2722116.1"/>
    </source>
</evidence>
<evidence type="ECO:0000313" key="11">
    <source>
        <dbReference type="Proteomes" id="UP000041314"/>
    </source>
</evidence>
<evidence type="ECO:0000259" key="1">
    <source>
        <dbReference type="Pfam" id="PF05838"/>
    </source>
</evidence>
<dbReference type="AlphaFoldDB" id="A0A655BM51"/>
<protein>
    <submittedName>
        <fullName evidence="3">Glycosyl hydrolase lysozyme (N-acetylmuramidase)</fullName>
        <ecNumber evidence="3">3.2.1.17</ecNumber>
    </submittedName>
</protein>
<evidence type="ECO:0000313" key="10">
    <source>
        <dbReference type="Proteomes" id="UP000039541"/>
    </source>
</evidence>
<dbReference type="Proteomes" id="UP000839929">
    <property type="component" value="Unassembled WGS sequence"/>
</dbReference>
<evidence type="ECO:0000313" key="7">
    <source>
        <dbReference type="EMBL" id="ECF1445964.1"/>
    </source>
</evidence>
<dbReference type="EMBL" id="CQPA01000002">
    <property type="protein sequence ID" value="CNT62214.1"/>
    <property type="molecule type" value="Genomic_DNA"/>
</dbReference>
<gene>
    <name evidence="8" type="ORF">B7N01_06250</name>
    <name evidence="9" type="ORF">B7N80_18795</name>
    <name evidence="7" type="ORF">E0916_08340</name>
    <name evidence="6" type="ORF">EJV93_13035</name>
    <name evidence="4" type="ORF">ERS008198_00408</name>
    <name evidence="5" type="ORF">ERS008202_04159</name>
    <name evidence="3" type="ORF">ERS008207_00205</name>
</gene>
<dbReference type="GO" id="GO:0003796">
    <property type="term" value="F:lysozyme activity"/>
    <property type="evidence" value="ECO:0007669"/>
    <property type="project" value="UniProtKB-EC"/>
</dbReference>
<dbReference type="Proteomes" id="UP000039541">
    <property type="component" value="Unassembled WGS sequence"/>
</dbReference>
<dbReference type="RefSeq" id="WP_021000217.1">
    <property type="nucleotide sequence ID" value="NZ_CBDGIL010000001.1"/>
</dbReference>
<dbReference type="EMBL" id="AAHTVM010000006">
    <property type="protein sequence ID" value="ECA2722116.1"/>
    <property type="molecule type" value="Genomic_DNA"/>
</dbReference>
<evidence type="ECO:0000313" key="4">
    <source>
        <dbReference type="EMBL" id="CNT62214.1"/>
    </source>
</evidence>
<dbReference type="Pfam" id="PF05838">
    <property type="entry name" value="Glyco_hydro_108"/>
    <property type="match status" value="1"/>
</dbReference>
<dbReference type="Proteomes" id="UP000041314">
    <property type="component" value="Unassembled WGS sequence"/>
</dbReference>
<evidence type="ECO:0000313" key="3">
    <source>
        <dbReference type="EMBL" id="CNT58841.1"/>
    </source>
</evidence>
<dbReference type="EMBL" id="AAIKGE010000004">
    <property type="protein sequence ID" value="ECF1445964.1"/>
    <property type="molecule type" value="Genomic_DNA"/>
</dbReference>
<proteinExistence type="predicted"/>
<dbReference type="EMBL" id="CQPC01000078">
    <property type="protein sequence ID" value="CNV04451.1"/>
    <property type="molecule type" value="Genomic_DNA"/>
</dbReference>
<feature type="domain" description="TtsA-like Glycoside hydrolase family 108" evidence="1">
    <location>
        <begin position="8"/>
        <end position="91"/>
    </location>
</feature>
<keyword evidence="3" id="KW-0378">Hydrolase</keyword>
<dbReference type="Pfam" id="PF09374">
    <property type="entry name" value="PG_binding_3"/>
    <property type="match status" value="1"/>
</dbReference>
<accession>A0A655BM51</accession>
<evidence type="ECO:0000313" key="9">
    <source>
        <dbReference type="EMBL" id="EDG5290427.1"/>
    </source>
</evidence>
<dbReference type="InterPro" id="IPR018537">
    <property type="entry name" value="Peptidoglycan-bd_3"/>
</dbReference>
<evidence type="ECO:0000313" key="12">
    <source>
        <dbReference type="Proteomes" id="UP000042394"/>
    </source>
</evidence>
<dbReference type="Proteomes" id="UP000042394">
    <property type="component" value="Unassembled WGS sequence"/>
</dbReference>
<dbReference type="InterPro" id="IPR023346">
    <property type="entry name" value="Lysozyme-like_dom_sf"/>
</dbReference>
<evidence type="ECO:0000313" key="5">
    <source>
        <dbReference type="EMBL" id="CNV04451.1"/>
    </source>
</evidence>
<feature type="domain" description="Peptidoglycan binding" evidence="2">
    <location>
        <begin position="95"/>
        <end position="179"/>
    </location>
</feature>
<dbReference type="EC" id="3.2.1.17" evidence="3"/>
<sequence length="192" mass="21589">MKPKNEIFDEILGKEGGYVNHPDDKGGPTKWGITEKVARAHGYRGDMRNLTRGQALEILETDYWYGPRFDQVAKASPDVAAELCDTGVNMGPSVAAKMLQRWLNVFNQGGKLYPDMDTDGRIGPRTLNALRVYLEKRGKDGERVLLVALNCTQGERYLELAEKREANESFVYGWMKERVSVPVYSEVGKSTL</sequence>
<dbReference type="Gene3D" id="1.20.141.10">
    <property type="entry name" value="Chitosanase, subunit A, domain 1"/>
    <property type="match status" value="1"/>
</dbReference>
<dbReference type="CDD" id="cd13926">
    <property type="entry name" value="N-acetylmuramidase_GH108"/>
    <property type="match status" value="1"/>
</dbReference>
<keyword evidence="3" id="KW-0326">Glycosidase</keyword>
<evidence type="ECO:0000259" key="2">
    <source>
        <dbReference type="Pfam" id="PF09374"/>
    </source>
</evidence>
<name>A0A655BM51_SALET</name>